<name>A0A644WIL9_9ZZZZ</name>
<accession>A0A644WIL9</accession>
<comment type="caution">
    <text evidence="2">The sequence shown here is derived from an EMBL/GenBank/DDBJ whole genome shotgun (WGS) entry which is preliminary data.</text>
</comment>
<evidence type="ECO:0000313" key="2">
    <source>
        <dbReference type="EMBL" id="MPM03716.1"/>
    </source>
</evidence>
<feature type="transmembrane region" description="Helical" evidence="1">
    <location>
        <begin position="135"/>
        <end position="158"/>
    </location>
</feature>
<reference evidence="2" key="1">
    <citation type="submission" date="2019-08" db="EMBL/GenBank/DDBJ databases">
        <authorList>
            <person name="Kucharzyk K."/>
            <person name="Murdoch R.W."/>
            <person name="Higgins S."/>
            <person name="Loffler F."/>
        </authorList>
    </citation>
    <scope>NUCLEOTIDE SEQUENCE</scope>
</reference>
<evidence type="ECO:0000256" key="1">
    <source>
        <dbReference type="SAM" id="Phobius"/>
    </source>
</evidence>
<feature type="transmembrane region" description="Helical" evidence="1">
    <location>
        <begin position="12"/>
        <end position="30"/>
    </location>
</feature>
<keyword evidence="1" id="KW-1133">Transmembrane helix</keyword>
<keyword evidence="1" id="KW-0812">Transmembrane</keyword>
<feature type="transmembrane region" description="Helical" evidence="1">
    <location>
        <begin position="36"/>
        <end position="57"/>
    </location>
</feature>
<sequence length="167" mass="18697">MQSNKWNIAAQNALILALVTILATLLQAVFPQMPGFIGILIWIVKLGLSIYLVYYFIKDYSKHFETFTFKQGFNFGAILCLLSSVICAAYLFLHMGFLFPEATTSQMEMVAQTMESSNPEGAEAIFGVMEHLPKLAFVFSLIYYTIFGLIVSAIVANYTKKGDMFAQ</sequence>
<dbReference type="Pfam" id="PF13858">
    <property type="entry name" value="DUF4199"/>
    <property type="match status" value="1"/>
</dbReference>
<feature type="transmembrane region" description="Helical" evidence="1">
    <location>
        <begin position="78"/>
        <end position="99"/>
    </location>
</feature>
<proteinExistence type="predicted"/>
<organism evidence="2">
    <name type="scientific">bioreactor metagenome</name>
    <dbReference type="NCBI Taxonomy" id="1076179"/>
    <lineage>
        <taxon>unclassified sequences</taxon>
        <taxon>metagenomes</taxon>
        <taxon>ecological metagenomes</taxon>
    </lineage>
</organism>
<dbReference type="AlphaFoldDB" id="A0A644WIL9"/>
<evidence type="ECO:0008006" key="3">
    <source>
        <dbReference type="Google" id="ProtNLM"/>
    </source>
</evidence>
<protein>
    <recommendedName>
        <fullName evidence="3">DUF4199 domain-containing protein</fullName>
    </recommendedName>
</protein>
<dbReference type="InterPro" id="IPR025250">
    <property type="entry name" value="DUF4199"/>
</dbReference>
<dbReference type="EMBL" id="VSSQ01000976">
    <property type="protein sequence ID" value="MPM03716.1"/>
    <property type="molecule type" value="Genomic_DNA"/>
</dbReference>
<gene>
    <name evidence="2" type="ORF">SDC9_49983</name>
</gene>
<keyword evidence="1" id="KW-0472">Membrane</keyword>